<evidence type="ECO:0000259" key="4">
    <source>
        <dbReference type="Pfam" id="PF16095"/>
    </source>
</evidence>
<dbReference type="Pfam" id="PF25497">
    <property type="entry name" value="COR-B"/>
    <property type="match status" value="1"/>
</dbReference>
<organism evidence="6 7">
    <name type="scientific">Nepenthes gracilis</name>
    <name type="common">Slender pitcher plant</name>
    <dbReference type="NCBI Taxonomy" id="150966"/>
    <lineage>
        <taxon>Eukaryota</taxon>
        <taxon>Viridiplantae</taxon>
        <taxon>Streptophyta</taxon>
        <taxon>Embryophyta</taxon>
        <taxon>Tracheophyta</taxon>
        <taxon>Spermatophyta</taxon>
        <taxon>Magnoliopsida</taxon>
        <taxon>eudicotyledons</taxon>
        <taxon>Gunneridae</taxon>
        <taxon>Pentapetalae</taxon>
        <taxon>Caryophyllales</taxon>
        <taxon>Nepenthaceae</taxon>
        <taxon>Nepenthes</taxon>
    </lineage>
</organism>
<evidence type="ECO:0008006" key="8">
    <source>
        <dbReference type="Google" id="ProtNLM"/>
    </source>
</evidence>
<feature type="region of interest" description="Disordered" evidence="3">
    <location>
        <begin position="1098"/>
        <end position="1120"/>
    </location>
</feature>
<gene>
    <name evidence="6" type="ORF">Nepgr_007627</name>
</gene>
<dbReference type="InterPro" id="IPR032171">
    <property type="entry name" value="COR-A"/>
</dbReference>
<dbReference type="InterPro" id="IPR001611">
    <property type="entry name" value="Leu-rich_rpt"/>
</dbReference>
<dbReference type="Pfam" id="PF13516">
    <property type="entry name" value="LRR_6"/>
    <property type="match status" value="1"/>
</dbReference>
<dbReference type="SUPFAM" id="SSF52540">
    <property type="entry name" value="P-loop containing nucleoside triphosphate hydrolases"/>
    <property type="match status" value="1"/>
</dbReference>
<name>A0AAD3XIF7_NEPGR</name>
<dbReference type="Pfam" id="PF16095">
    <property type="entry name" value="COR-A"/>
    <property type="match status" value="1"/>
</dbReference>
<dbReference type="InterPro" id="IPR057263">
    <property type="entry name" value="COR-B"/>
</dbReference>
<sequence>MAMASNQNLKDLQWLQQLLESETSNLQNISFYLSQPSSNCYQETETSININLSQDDHALFSYLLTLLATTKSISSSSSSLRNLEFHRVKWEIQHLQALATLLSNSPEIKQIAFRRNNFDVDCLKEFSEMLKRNSTIREIMLLESSVGSTGSVLLASALKMNDSLEELQIWEDSIGSRGAEELSEMIEVNTSLKLLTIFDSSSVVATPLISAVLARSRAMEVHIWTGGTEEKCSKVTEFVPENGTLRIYQMNLLGASRIACALGLNTTVTMLDMTGVRLKSRWAKEFRWVLEQNQCLKEVKLSKCGLKDKAVVYFAAGLFKNHSLESLHLHGNRFSGVGVEHLLCPLSRFSNLQVQANMTLKSVTFGGGKTKIGRDGLAAILRLITTNQSLTQLGIFDDESLRPEDFVKFFRSLEKNPTLKYLSLQGCKGVEGELVLKAIMETLQINPWIEDIDLARTPLHYSGKIDGIYKKLCQNGRSEPDMDFLKDMPMAVPTSCRVFICGQEYAGKTTLCNSISHNFSSTRLPYIDQVRTVVKPVQQAVRTEGMKVKTFKEEAIKISVWNLSGQHEFFSLHDLMFPGHGSASIFLILSSLFRKPNNKELKDPDEIEEELKYWLRFIVSNSKRAVQQLMLPNVTVVITHYDKINSPSQNLQAMVNSIQRLRDKFHGFVEFYPTVFTVDARSSASVSKLSQHIRSTSKTLLQRVPRVYQICNDLIQTLSEWRSENNNKPAMNWKEFGDLCQVKVPFLRIRTRQDNTEKTQMRREAIARCLHHIGEVIYFDDPGFLILDYEWFCDEVLGQLVQLNVRRQSSTKDGFVSREELERILKGSLQSQFPGMSSNVFENLTASDIVRMMLKLEMCYQKDQSNPNSSLLIISLLEDSRQKAQRWQLNAPSCIYAGRHLECDDSSHMFLMPDFFPRLQVHLHNKIMALKDQHGATYRLEKYLISINIDGIDVRVELGGQSGYCIDILACSTKTLTETLRLFQQLIIPAMQSLCQGVTLIENTIRPECVRNLTPPRYRKTQFLPLFQLKRTLLSVPAESLYDYQHTWSPVSDSGRIIVQAGFDYGRDLLSDEEFREVLHQRYHDLYNLANELQIPAENYPDRPDQAGSNSEQSDAEVSPSFDGIAKGVEQVLQRLKIIEQEIRDLKLEIQGLRHFEHRLLIELHHKVEHLVNYNVQIEERKAPNMFFFVRTENYSRRLVTNIIPGMAALRLHMLCELRGEMHVVEDQIGCEVMQVDNRAVQCLAPYMTKFMKLLTFALKIGAHFAAGMGEMIPDLSREVAHLVDSSVLTGAAGAAAAGAVAAMTMGSSKTRQSSRDIQQDQRVAQQWVLDFLRDRRCSTGRDIAEKFGLWRVRYLDSGQIAWICRRHMSSRAQEVIEVPI</sequence>
<dbReference type="Gene3D" id="3.80.10.10">
    <property type="entry name" value="Ribonuclease Inhibitor"/>
    <property type="match status" value="3"/>
</dbReference>
<dbReference type="SUPFAM" id="SSF52047">
    <property type="entry name" value="RNI-like"/>
    <property type="match status" value="2"/>
</dbReference>
<dbReference type="Proteomes" id="UP001279734">
    <property type="component" value="Unassembled WGS sequence"/>
</dbReference>
<accession>A0AAD3XIF7</accession>
<protein>
    <recommendedName>
        <fullName evidence="8">C-terminal of Roc (COR) domain-containing protein</fullName>
    </recommendedName>
</protein>
<feature type="coiled-coil region" evidence="2">
    <location>
        <begin position="1129"/>
        <end position="1156"/>
    </location>
</feature>
<keyword evidence="1" id="KW-0677">Repeat</keyword>
<feature type="domain" description="C-terminal of Roc COR-B" evidence="5">
    <location>
        <begin position="899"/>
        <end position="1037"/>
    </location>
</feature>
<keyword evidence="2" id="KW-0175">Coiled coil</keyword>
<dbReference type="PANTHER" id="PTHR47679:SF1">
    <property type="entry name" value="PROTEIN TORNADO 1"/>
    <property type="match status" value="1"/>
</dbReference>
<feature type="domain" description="COR" evidence="4">
    <location>
        <begin position="754"/>
        <end position="877"/>
    </location>
</feature>
<dbReference type="InterPro" id="IPR027417">
    <property type="entry name" value="P-loop_NTPase"/>
</dbReference>
<evidence type="ECO:0000256" key="2">
    <source>
        <dbReference type="SAM" id="Coils"/>
    </source>
</evidence>
<proteinExistence type="predicted"/>
<reference evidence="6" key="1">
    <citation type="submission" date="2023-05" db="EMBL/GenBank/DDBJ databases">
        <title>Nepenthes gracilis genome sequencing.</title>
        <authorList>
            <person name="Fukushima K."/>
        </authorList>
    </citation>
    <scope>NUCLEOTIDE SEQUENCE</scope>
    <source>
        <strain evidence="6">SING2019-196</strain>
    </source>
</reference>
<dbReference type="Gene3D" id="3.40.50.300">
    <property type="entry name" value="P-loop containing nucleotide triphosphate hydrolases"/>
    <property type="match status" value="1"/>
</dbReference>
<dbReference type="SMART" id="SM00368">
    <property type="entry name" value="LRR_RI"/>
    <property type="match status" value="5"/>
</dbReference>
<evidence type="ECO:0000259" key="5">
    <source>
        <dbReference type="Pfam" id="PF25497"/>
    </source>
</evidence>
<dbReference type="InterPro" id="IPR032675">
    <property type="entry name" value="LRR_dom_sf"/>
</dbReference>
<dbReference type="EMBL" id="BSYO01000006">
    <property type="protein sequence ID" value="GMH05787.1"/>
    <property type="molecule type" value="Genomic_DNA"/>
</dbReference>
<evidence type="ECO:0000313" key="7">
    <source>
        <dbReference type="Proteomes" id="UP001279734"/>
    </source>
</evidence>
<dbReference type="PANTHER" id="PTHR47679">
    <property type="entry name" value="PROTEIN TORNADO 1"/>
    <property type="match status" value="1"/>
</dbReference>
<evidence type="ECO:0000313" key="6">
    <source>
        <dbReference type="EMBL" id="GMH05787.1"/>
    </source>
</evidence>
<evidence type="ECO:0000256" key="1">
    <source>
        <dbReference type="ARBA" id="ARBA00022737"/>
    </source>
</evidence>
<evidence type="ECO:0000256" key="3">
    <source>
        <dbReference type="SAM" id="MobiDB-lite"/>
    </source>
</evidence>
<comment type="caution">
    <text evidence="6">The sequence shown here is derived from an EMBL/GenBank/DDBJ whole genome shotgun (WGS) entry which is preliminary data.</text>
</comment>
<keyword evidence="7" id="KW-1185">Reference proteome</keyword>